<feature type="domain" description="ITPR-interacting" evidence="4">
    <location>
        <begin position="104"/>
        <end position="243"/>
    </location>
</feature>
<dbReference type="InterPro" id="IPR029325">
    <property type="entry name" value="ITPR-bd"/>
</dbReference>
<feature type="compositionally biased region" description="Basic and acidic residues" evidence="3">
    <location>
        <begin position="564"/>
        <end position="573"/>
    </location>
</feature>
<dbReference type="PANTHER" id="PTHR17469:SF14">
    <property type="entry name" value="PROTEIN ITPRID1"/>
    <property type="match status" value="1"/>
</dbReference>
<reference evidence="5" key="1">
    <citation type="journal article" date="2023" name="Science">
        <title>Genome structures resolve the early diversification of teleost fishes.</title>
        <authorList>
            <person name="Parey E."/>
            <person name="Louis A."/>
            <person name="Montfort J."/>
            <person name="Bouchez O."/>
            <person name="Roques C."/>
            <person name="Iampietro C."/>
            <person name="Lluch J."/>
            <person name="Castinel A."/>
            <person name="Donnadieu C."/>
            <person name="Desvignes T."/>
            <person name="Floi Bucao C."/>
            <person name="Jouanno E."/>
            <person name="Wen M."/>
            <person name="Mejri S."/>
            <person name="Dirks R."/>
            <person name="Jansen H."/>
            <person name="Henkel C."/>
            <person name="Chen W.J."/>
            <person name="Zahm M."/>
            <person name="Cabau C."/>
            <person name="Klopp C."/>
            <person name="Thompson A.W."/>
            <person name="Robinson-Rechavi M."/>
            <person name="Braasch I."/>
            <person name="Lecointre G."/>
            <person name="Bobe J."/>
            <person name="Postlethwait J.H."/>
            <person name="Berthelot C."/>
            <person name="Roest Crollius H."/>
            <person name="Guiguen Y."/>
        </authorList>
    </citation>
    <scope>NUCLEOTIDE SEQUENCE</scope>
    <source>
        <strain evidence="5">NC1722</strain>
    </source>
</reference>
<feature type="region of interest" description="Disordered" evidence="3">
    <location>
        <begin position="207"/>
        <end position="228"/>
    </location>
</feature>
<dbReference type="Pfam" id="PF14722">
    <property type="entry name" value="KRAP_IP3R_bind"/>
    <property type="match status" value="1"/>
</dbReference>
<keyword evidence="1 2" id="KW-0175">Coiled coil</keyword>
<dbReference type="SMART" id="SM01257">
    <property type="entry name" value="KRAP_IP3R_bind"/>
    <property type="match status" value="1"/>
</dbReference>
<evidence type="ECO:0000256" key="3">
    <source>
        <dbReference type="SAM" id="MobiDB-lite"/>
    </source>
</evidence>
<evidence type="ECO:0000313" key="5">
    <source>
        <dbReference type="EMBL" id="KAJ8389040.1"/>
    </source>
</evidence>
<feature type="region of interest" description="Disordered" evidence="3">
    <location>
        <begin position="241"/>
        <end position="390"/>
    </location>
</feature>
<evidence type="ECO:0000256" key="2">
    <source>
        <dbReference type="SAM" id="Coils"/>
    </source>
</evidence>
<protein>
    <recommendedName>
        <fullName evidence="4">ITPR-interacting domain-containing protein</fullName>
    </recommendedName>
</protein>
<feature type="compositionally biased region" description="Acidic residues" evidence="3">
    <location>
        <begin position="677"/>
        <end position="687"/>
    </location>
</feature>
<dbReference type="InterPro" id="IPR029326">
    <property type="entry name" value="SSFA2_C"/>
</dbReference>
<feature type="compositionally biased region" description="Polar residues" evidence="3">
    <location>
        <begin position="528"/>
        <end position="537"/>
    </location>
</feature>
<feature type="compositionally biased region" description="Polar residues" evidence="3">
    <location>
        <begin position="378"/>
        <end position="388"/>
    </location>
</feature>
<sequence length="934" mass="101060">MAADLSTGKRALLVASKAKWSQVDEQQTPCSTGSSKAGNCKEDSVQQWLLSSCQENVTFDSEELVKRQASAEDDLVLGVEASLYGKNSAHKTVQEFLWCQQAVPSLSRWNSVTSAQSRTLSVMDVLNLWNDDPEELLLELGFGNEEPDISVKIPARFINHQSKAHGINIQVFLEAQKNRMDLENPDVSNRFKELEVLQQVTSAFSALVTGPPPTAPPAGDCSSASRERRKRLSMLFRRASKKTLSMNQSQPSPSPSPSGPSSSQGPNAPGPLPSDRRSALKRSRPGLPENTGLTPLAEEQSPNASRDTCNPPAGPPPPPGGEPQAAAWKGPPLRDPRCPTQEEEPRGTEDPRIIHSFDEGSVAGSAAGPAESLDTRLMRTSSCQSDSSGFLEEPVIPCLSQQTTPVPELMKALHAISKDSTDSQINDSSILPCSTHSQRSWTESLDLPCSSSEGQQGAPESPRTPCQATDGTPETEGAEVSRNPALPLRDEGEGPLGVRGEGQDHSTAQGGASNAEIGEGAPTGEQEFVSSLPTDGNDSLLPQEGAVTQTGVLQAPRGQSADSETGRGWREDLPDADLVLGQGASEGSESEGSMEGVDASRQGWASFGSTKSVSVQLLSSLPSMSQTTRRRRRPAPPLDLRREIADATAMTMSQGRGRRRSRMRTASLDTGLTREEEHEEEEAGGEEEVGRWEHRVQCCCACDHRCTCCSQHTHTPAGEQHSTAMKILHHAASHSATFPYSLDELEGMMRCMRKFRRVLEEIEERLQEEQAQVYNVFSDLDREDMASIQELRTAVKKEAEQLEMQLTDLAHHYDTGIKTKLHRLLDEQSHLCTQLRIHPFDAPHLGPTHSLEATTTGPASPAPGSMSSRSVATQCCLLPDLLVNDATVPRGVLGMQRFSPPPGGVLTRARVGTQLSPPDKQDLLDFVGFFQSVS</sequence>
<feature type="compositionally biased region" description="Polar residues" evidence="3">
    <location>
        <begin position="422"/>
        <end position="455"/>
    </location>
</feature>
<feature type="coiled-coil region" evidence="2">
    <location>
        <begin position="752"/>
        <end position="805"/>
    </location>
</feature>
<comment type="caution">
    <text evidence="5">The sequence shown here is derived from an EMBL/GenBank/DDBJ whole genome shotgun (WGS) entry which is preliminary data.</text>
</comment>
<dbReference type="GO" id="GO:0005102">
    <property type="term" value="F:signaling receptor binding"/>
    <property type="evidence" value="ECO:0007669"/>
    <property type="project" value="InterPro"/>
</dbReference>
<feature type="compositionally biased region" description="Pro residues" evidence="3">
    <location>
        <begin position="312"/>
        <end position="321"/>
    </location>
</feature>
<feature type="compositionally biased region" description="Basic and acidic residues" evidence="3">
    <location>
        <begin position="343"/>
        <end position="358"/>
    </location>
</feature>
<feature type="compositionally biased region" description="Low complexity" evidence="3">
    <location>
        <begin position="583"/>
        <end position="596"/>
    </location>
</feature>
<feature type="region of interest" description="Disordered" evidence="3">
    <location>
        <begin position="619"/>
        <end position="688"/>
    </location>
</feature>
<dbReference type="AlphaFoldDB" id="A0AAD7WA41"/>
<dbReference type="Pfam" id="PF14723">
    <property type="entry name" value="SSFA2_C"/>
    <property type="match status" value="1"/>
</dbReference>
<evidence type="ECO:0000313" key="6">
    <source>
        <dbReference type="Proteomes" id="UP001221898"/>
    </source>
</evidence>
<dbReference type="PANTHER" id="PTHR17469">
    <property type="entry name" value="SPERM SPECIFIC ANTIGEN 2-RELATED"/>
    <property type="match status" value="1"/>
</dbReference>
<proteinExistence type="predicted"/>
<feature type="compositionally biased region" description="Low complexity" evidence="3">
    <location>
        <begin position="857"/>
        <end position="866"/>
    </location>
</feature>
<dbReference type="InterPro" id="IPR043444">
    <property type="entry name" value="TESPA1-like"/>
</dbReference>
<organism evidence="5 6">
    <name type="scientific">Aldrovandia affinis</name>
    <dbReference type="NCBI Taxonomy" id="143900"/>
    <lineage>
        <taxon>Eukaryota</taxon>
        <taxon>Metazoa</taxon>
        <taxon>Chordata</taxon>
        <taxon>Craniata</taxon>
        <taxon>Vertebrata</taxon>
        <taxon>Euteleostomi</taxon>
        <taxon>Actinopterygii</taxon>
        <taxon>Neopterygii</taxon>
        <taxon>Teleostei</taxon>
        <taxon>Notacanthiformes</taxon>
        <taxon>Halosauridae</taxon>
        <taxon>Aldrovandia</taxon>
    </lineage>
</organism>
<dbReference type="EMBL" id="JAINUG010000187">
    <property type="protein sequence ID" value="KAJ8389040.1"/>
    <property type="molecule type" value="Genomic_DNA"/>
</dbReference>
<accession>A0AAD7WA41</accession>
<gene>
    <name evidence="5" type="ORF">AAFF_G00124370</name>
</gene>
<keyword evidence="6" id="KW-1185">Reference proteome</keyword>
<name>A0AAD7WA41_9TELE</name>
<dbReference type="Proteomes" id="UP001221898">
    <property type="component" value="Unassembled WGS sequence"/>
</dbReference>
<feature type="region of interest" description="Disordered" evidence="3">
    <location>
        <begin position="418"/>
        <end position="599"/>
    </location>
</feature>
<evidence type="ECO:0000259" key="4">
    <source>
        <dbReference type="SMART" id="SM01257"/>
    </source>
</evidence>
<evidence type="ECO:0000256" key="1">
    <source>
        <dbReference type="ARBA" id="ARBA00023054"/>
    </source>
</evidence>
<feature type="region of interest" description="Disordered" evidence="3">
    <location>
        <begin position="846"/>
        <end position="866"/>
    </location>
</feature>